<name>A0A166XMJ6_9GAMM</name>
<dbReference type="GO" id="GO:0005737">
    <property type="term" value="C:cytoplasm"/>
    <property type="evidence" value="ECO:0007669"/>
    <property type="project" value="TreeGrafter"/>
</dbReference>
<dbReference type="InterPro" id="IPR003462">
    <property type="entry name" value="ODC_Mu_crystall"/>
</dbReference>
<dbReference type="PIRSF" id="PIRSF001439">
    <property type="entry name" value="CryM"/>
    <property type="match status" value="1"/>
</dbReference>
<dbReference type="Gene3D" id="3.30.1780.10">
    <property type="entry name" value="ornithine cyclodeaminase, domain 1"/>
    <property type="match status" value="1"/>
</dbReference>
<keyword evidence="2" id="KW-1185">Reference proteome</keyword>
<dbReference type="PATRIC" id="fig|1365250.3.peg.1524"/>
<organism evidence="1 2">
    <name type="scientific">Pseudoalteromonas luteoviolacea DSM 6061</name>
    <dbReference type="NCBI Taxonomy" id="1365250"/>
    <lineage>
        <taxon>Bacteria</taxon>
        <taxon>Pseudomonadati</taxon>
        <taxon>Pseudomonadota</taxon>
        <taxon>Gammaproteobacteria</taxon>
        <taxon>Alteromonadales</taxon>
        <taxon>Pseudoalteromonadaceae</taxon>
        <taxon>Pseudoalteromonas</taxon>
    </lineage>
</organism>
<dbReference type="InterPro" id="IPR023401">
    <property type="entry name" value="ODC_N"/>
</dbReference>
<dbReference type="PANTHER" id="PTHR13812:SF19">
    <property type="entry name" value="KETIMINE REDUCTASE MU-CRYSTALLIN"/>
    <property type="match status" value="1"/>
</dbReference>
<accession>A0A166XMJ6</accession>
<dbReference type="PANTHER" id="PTHR13812">
    <property type="entry name" value="KETIMINE REDUCTASE MU-CRYSTALLIN"/>
    <property type="match status" value="1"/>
</dbReference>
<evidence type="ECO:0000313" key="2">
    <source>
        <dbReference type="Proteomes" id="UP000076643"/>
    </source>
</evidence>
<dbReference type="InterPro" id="IPR036291">
    <property type="entry name" value="NAD(P)-bd_dom_sf"/>
</dbReference>
<dbReference type="GO" id="GO:0019290">
    <property type="term" value="P:siderophore biosynthetic process"/>
    <property type="evidence" value="ECO:0007669"/>
    <property type="project" value="InterPro"/>
</dbReference>
<dbReference type="Gene3D" id="3.40.50.720">
    <property type="entry name" value="NAD(P)-binding Rossmann-like Domain"/>
    <property type="match status" value="1"/>
</dbReference>
<sequence>MKFEVIGGQTIAEIIASKHDEVIEHIGQAYLAFLHGNAHNPDSYFLRFDKKPDARIIALPAHIDDEVKLSGIKWISSFPSNLQRAIPRASAVLILNDYETGYPYACLESSIISAARTSASAVLAAYHLNDKNKVIDSLGIVGTGLIARYILNFFVGNGWQINHINLFDLNEEYIESFKKRILADYPQFTDSDVSTKSSTSELINGSGMVVFATTAGEPHVTDIACFSHNPIVLHISLRDLAPEIILESHNVVDDVDHCLKAQTSLHLTEQRQGNRDFVYSSLAEILDGKPVPERNQPIIFSPFGMGILDLAVGNFVYQTATESGDTLEAPNFFHDMTRV</sequence>
<dbReference type="GO" id="GO:0016639">
    <property type="term" value="F:oxidoreductase activity, acting on the CH-NH2 group of donors, NAD or NADP as acceptor"/>
    <property type="evidence" value="ECO:0007669"/>
    <property type="project" value="InterPro"/>
</dbReference>
<gene>
    <name evidence="1" type="ORF">N475_11485</name>
</gene>
<protein>
    <recommendedName>
        <fullName evidence="3">Ornithine cyclodeaminase</fullName>
    </recommendedName>
</protein>
<evidence type="ECO:0000313" key="1">
    <source>
        <dbReference type="EMBL" id="KZN40567.1"/>
    </source>
</evidence>
<dbReference type="AlphaFoldDB" id="A0A166XMJ6"/>
<comment type="caution">
    <text evidence="1">The sequence shown here is derived from an EMBL/GenBank/DDBJ whole genome shotgun (WGS) entry which is preliminary data.</text>
</comment>
<reference evidence="1 2" key="1">
    <citation type="submission" date="2013-07" db="EMBL/GenBank/DDBJ databases">
        <title>Comparative Genomic and Metabolomic Analysis of Twelve Strains of Pseudoalteromonas luteoviolacea.</title>
        <authorList>
            <person name="Vynne N.G."/>
            <person name="Mansson M."/>
            <person name="Gram L."/>
        </authorList>
    </citation>
    <scope>NUCLEOTIDE SEQUENCE [LARGE SCALE GENOMIC DNA]</scope>
    <source>
        <strain evidence="1 2">DSM 6061</strain>
    </source>
</reference>
<dbReference type="SUPFAM" id="SSF51735">
    <property type="entry name" value="NAD(P)-binding Rossmann-fold domains"/>
    <property type="match status" value="1"/>
</dbReference>
<proteinExistence type="predicted"/>
<dbReference type="EMBL" id="AUYB01000094">
    <property type="protein sequence ID" value="KZN40567.1"/>
    <property type="molecule type" value="Genomic_DNA"/>
</dbReference>
<dbReference type="RefSeq" id="WP_063357129.1">
    <property type="nucleotide sequence ID" value="NZ_AQHB01000049.1"/>
</dbReference>
<dbReference type="NCBIfam" id="TIGR03944">
    <property type="entry name" value="dehyd_SbnB_fam"/>
    <property type="match status" value="1"/>
</dbReference>
<evidence type="ECO:0008006" key="3">
    <source>
        <dbReference type="Google" id="ProtNLM"/>
    </source>
</evidence>
<dbReference type="InterPro" id="IPR023866">
    <property type="entry name" value="SbnB"/>
</dbReference>
<dbReference type="Pfam" id="PF02423">
    <property type="entry name" value="OCD_Mu_crystall"/>
    <property type="match status" value="1"/>
</dbReference>
<dbReference type="Proteomes" id="UP000076643">
    <property type="component" value="Unassembled WGS sequence"/>
</dbReference>